<feature type="compositionally biased region" description="Basic and acidic residues" evidence="1">
    <location>
        <begin position="182"/>
        <end position="203"/>
    </location>
</feature>
<evidence type="ECO:0000313" key="3">
    <source>
        <dbReference type="Proteomes" id="UP000005408"/>
    </source>
</evidence>
<feature type="region of interest" description="Disordered" evidence="1">
    <location>
        <begin position="239"/>
        <end position="316"/>
    </location>
</feature>
<feature type="compositionally biased region" description="Basic and acidic residues" evidence="1">
    <location>
        <begin position="277"/>
        <end position="292"/>
    </location>
</feature>
<feature type="compositionally biased region" description="Polar residues" evidence="1">
    <location>
        <begin position="78"/>
        <end position="88"/>
    </location>
</feature>
<protein>
    <submittedName>
        <fullName evidence="2">Uncharacterized protein</fullName>
    </submittedName>
</protein>
<name>A0A8W8KYX1_MAGGI</name>
<dbReference type="Proteomes" id="UP000005408">
    <property type="component" value="Unassembled WGS sequence"/>
</dbReference>
<feature type="region of interest" description="Disordered" evidence="1">
    <location>
        <begin position="1"/>
        <end position="210"/>
    </location>
</feature>
<feature type="region of interest" description="Disordered" evidence="1">
    <location>
        <begin position="334"/>
        <end position="361"/>
    </location>
</feature>
<evidence type="ECO:0000256" key="1">
    <source>
        <dbReference type="SAM" id="MobiDB-lite"/>
    </source>
</evidence>
<accession>A0A8W8KYX1</accession>
<reference evidence="2" key="1">
    <citation type="submission" date="2022-08" db="UniProtKB">
        <authorList>
            <consortium name="EnsemblMetazoa"/>
        </authorList>
    </citation>
    <scope>IDENTIFICATION</scope>
    <source>
        <strain evidence="2">05x7-T-G4-1.051#20</strain>
    </source>
</reference>
<dbReference type="AlphaFoldDB" id="A0A8W8KYX1"/>
<organism evidence="2 3">
    <name type="scientific">Magallana gigas</name>
    <name type="common">Pacific oyster</name>
    <name type="synonym">Crassostrea gigas</name>
    <dbReference type="NCBI Taxonomy" id="29159"/>
    <lineage>
        <taxon>Eukaryota</taxon>
        <taxon>Metazoa</taxon>
        <taxon>Spiralia</taxon>
        <taxon>Lophotrochozoa</taxon>
        <taxon>Mollusca</taxon>
        <taxon>Bivalvia</taxon>
        <taxon>Autobranchia</taxon>
        <taxon>Pteriomorphia</taxon>
        <taxon>Ostreida</taxon>
        <taxon>Ostreoidea</taxon>
        <taxon>Ostreidae</taxon>
        <taxon>Magallana</taxon>
    </lineage>
</organism>
<feature type="compositionally biased region" description="Polar residues" evidence="1">
    <location>
        <begin position="248"/>
        <end position="261"/>
    </location>
</feature>
<feature type="compositionally biased region" description="Basic and acidic residues" evidence="1">
    <location>
        <begin position="27"/>
        <end position="48"/>
    </location>
</feature>
<sequence>MSKSINDNSGHYKSDDTKPSVLESDTNSDRADKKRTESKTVDDRKQATQKDQTNTTFKDLIRKTRSRLHGVSDDSESDQQNNTISKPQELSPKPMKKQESPDIAKQLESKSNAVEKLSSQEHKSLGSERNSKIGSENRSKSLSSSEGSDTKVSFNPGGTSMKMLNDSSLKGGDTKIGSPLTKLKDTKTKMKQSEVESDFKTQSKEVPVSQILNTKVLDKSAAKGGEMCQLEIWERAVQTVHQPRKAEVSSNSSSNITTKGSESSKDTGKDTLVSNRSDVKEVTKMTEDRNELSSKSVTKLGSPKQRREKQALSDDITQMTDIKVDLKQARANLQNKKKDKISSTEITAESREGISWKEVCD</sequence>
<feature type="compositionally biased region" description="Basic and acidic residues" evidence="1">
    <location>
        <begin position="348"/>
        <end position="361"/>
    </location>
</feature>
<keyword evidence="3" id="KW-1185">Reference proteome</keyword>
<proteinExistence type="predicted"/>
<feature type="compositionally biased region" description="Basic and acidic residues" evidence="1">
    <location>
        <begin position="118"/>
        <end position="139"/>
    </location>
</feature>
<feature type="compositionally biased region" description="Basic and acidic residues" evidence="1">
    <location>
        <begin position="96"/>
        <end position="108"/>
    </location>
</feature>
<evidence type="ECO:0000313" key="2">
    <source>
        <dbReference type="EnsemblMetazoa" id="G25641.1:cds"/>
    </source>
</evidence>
<dbReference type="EnsemblMetazoa" id="G25641.1">
    <property type="protein sequence ID" value="G25641.1:cds"/>
    <property type="gene ID" value="G25641"/>
</dbReference>